<reference evidence="1 2" key="1">
    <citation type="submission" date="2021-03" db="EMBL/GenBank/DDBJ databases">
        <authorList>
            <person name="King G.J."/>
            <person name="Bancroft I."/>
            <person name="Baten A."/>
            <person name="Bloomfield J."/>
            <person name="Borpatragohain P."/>
            <person name="He Z."/>
            <person name="Irish N."/>
            <person name="Irwin J."/>
            <person name="Liu K."/>
            <person name="Mauleon R.P."/>
            <person name="Moore J."/>
            <person name="Morris R."/>
            <person name="Ostergaard L."/>
            <person name="Wang B."/>
            <person name="Wells R."/>
        </authorList>
    </citation>
    <scope>NUCLEOTIDE SEQUENCE [LARGE SCALE GENOMIC DNA]</scope>
    <source>
        <strain evidence="1">R-o-18</strain>
        <tissue evidence="1">Leaf</tissue>
    </source>
</reference>
<evidence type="ECO:0000313" key="2">
    <source>
        <dbReference type="Proteomes" id="UP000823674"/>
    </source>
</evidence>
<proteinExistence type="predicted"/>
<evidence type="ECO:0000313" key="1">
    <source>
        <dbReference type="EMBL" id="KAG5414883.1"/>
    </source>
</evidence>
<organism evidence="1 2">
    <name type="scientific">Brassica rapa subsp. trilocularis</name>
    <dbReference type="NCBI Taxonomy" id="1813537"/>
    <lineage>
        <taxon>Eukaryota</taxon>
        <taxon>Viridiplantae</taxon>
        <taxon>Streptophyta</taxon>
        <taxon>Embryophyta</taxon>
        <taxon>Tracheophyta</taxon>
        <taxon>Spermatophyta</taxon>
        <taxon>Magnoliopsida</taxon>
        <taxon>eudicotyledons</taxon>
        <taxon>Gunneridae</taxon>
        <taxon>Pentapetalae</taxon>
        <taxon>rosids</taxon>
        <taxon>malvids</taxon>
        <taxon>Brassicales</taxon>
        <taxon>Brassicaceae</taxon>
        <taxon>Brassiceae</taxon>
        <taxon>Brassica</taxon>
    </lineage>
</organism>
<dbReference type="EMBL" id="JADBGQ010000001">
    <property type="protein sequence ID" value="KAG5414883.1"/>
    <property type="molecule type" value="Genomic_DNA"/>
</dbReference>
<protein>
    <recommendedName>
        <fullName evidence="3">Secreted protein</fullName>
    </recommendedName>
</protein>
<comment type="caution">
    <text evidence="1">The sequence shown here is derived from an EMBL/GenBank/DDBJ whole genome shotgun (WGS) entry which is preliminary data.</text>
</comment>
<keyword evidence="2" id="KW-1185">Reference proteome</keyword>
<dbReference type="Proteomes" id="UP000823674">
    <property type="component" value="Chromosome A01"/>
</dbReference>
<name>A0ABQ7NVN5_BRACM</name>
<evidence type="ECO:0008006" key="3">
    <source>
        <dbReference type="Google" id="ProtNLM"/>
    </source>
</evidence>
<gene>
    <name evidence="1" type="primary">A01g505910.1_BraROA</name>
    <name evidence="1" type="ORF">IGI04_002450</name>
</gene>
<accession>A0ABQ7NVN5</accession>
<sequence length="91" mass="10487">MKALAAKAVSELLILSYLSPRTPYILAPRSVYAFTLLPLSRHSIKWRYSIFSDFRNYLQNSVFIRGYLTFIFPCEPSVNHPTVYGLLVKKS</sequence>